<sequence length="74" mass="7653">MANEAVSLVLFGTFLIIAGLMLLALKNKGKVEGGALIMIGPIPIVLGSSPRVVKALIILGVALFLIIILLAMVV</sequence>
<dbReference type="Pfam" id="PF01998">
    <property type="entry name" value="DUF131"/>
    <property type="match status" value="1"/>
</dbReference>
<organism evidence="2 3">
    <name type="scientific">Thermoproteota archaeon</name>
    <dbReference type="NCBI Taxonomy" id="2056631"/>
    <lineage>
        <taxon>Archaea</taxon>
        <taxon>Thermoproteota</taxon>
    </lineage>
</organism>
<evidence type="ECO:0008006" key="4">
    <source>
        <dbReference type="Google" id="ProtNLM"/>
    </source>
</evidence>
<keyword evidence="1" id="KW-0812">Transmembrane</keyword>
<accession>A0A523BDQ9</accession>
<dbReference type="InterPro" id="IPR002849">
    <property type="entry name" value="DUF131"/>
</dbReference>
<proteinExistence type="predicted"/>
<dbReference type="NCBIfam" id="TIGR00304">
    <property type="entry name" value="TIGR00304 family membrane protein"/>
    <property type="match status" value="1"/>
</dbReference>
<gene>
    <name evidence="2" type="ORF">DSO08_03070</name>
</gene>
<feature type="transmembrane region" description="Helical" evidence="1">
    <location>
        <begin position="6"/>
        <end position="24"/>
    </location>
</feature>
<keyword evidence="1" id="KW-1133">Transmembrane helix</keyword>
<evidence type="ECO:0000313" key="2">
    <source>
        <dbReference type="EMBL" id="TDA39083.1"/>
    </source>
</evidence>
<comment type="caution">
    <text evidence="2">The sequence shown here is derived from an EMBL/GenBank/DDBJ whole genome shotgun (WGS) entry which is preliminary data.</text>
</comment>
<protein>
    <recommendedName>
        <fullName evidence="4">TIGR00304 family protein</fullName>
    </recommendedName>
</protein>
<reference evidence="2 3" key="1">
    <citation type="journal article" date="2019" name="Nat. Microbiol.">
        <title>Expanding anaerobic alkane metabolism in the domain of Archaea.</title>
        <authorList>
            <person name="Wang Y."/>
            <person name="Wegener G."/>
            <person name="Hou J."/>
            <person name="Wang F."/>
            <person name="Xiao X."/>
        </authorList>
    </citation>
    <scope>NUCLEOTIDE SEQUENCE [LARGE SCALE GENOMIC DNA]</scope>
    <source>
        <strain evidence="2">WYZ-LMO10</strain>
    </source>
</reference>
<evidence type="ECO:0000313" key="3">
    <source>
        <dbReference type="Proteomes" id="UP000315399"/>
    </source>
</evidence>
<name>A0A523BDQ9_9CREN</name>
<evidence type="ECO:0000256" key="1">
    <source>
        <dbReference type="SAM" id="Phobius"/>
    </source>
</evidence>
<dbReference type="Proteomes" id="UP000315399">
    <property type="component" value="Unassembled WGS sequence"/>
</dbReference>
<dbReference type="EMBL" id="QNVH01000022">
    <property type="protein sequence ID" value="TDA39083.1"/>
    <property type="molecule type" value="Genomic_DNA"/>
</dbReference>
<dbReference type="AlphaFoldDB" id="A0A523BDQ9"/>
<keyword evidence="1" id="KW-0472">Membrane</keyword>
<feature type="transmembrane region" description="Helical" evidence="1">
    <location>
        <begin position="55"/>
        <end position="73"/>
    </location>
</feature>